<dbReference type="Proteomes" id="UP000324222">
    <property type="component" value="Unassembled WGS sequence"/>
</dbReference>
<feature type="compositionally biased region" description="Low complexity" evidence="1">
    <location>
        <begin position="58"/>
        <end position="67"/>
    </location>
</feature>
<comment type="caution">
    <text evidence="2">The sequence shown here is derived from an EMBL/GenBank/DDBJ whole genome shotgun (WGS) entry which is preliminary data.</text>
</comment>
<accession>A0A5B7CK93</accession>
<evidence type="ECO:0000256" key="1">
    <source>
        <dbReference type="SAM" id="MobiDB-lite"/>
    </source>
</evidence>
<evidence type="ECO:0000313" key="2">
    <source>
        <dbReference type="EMBL" id="MPC09770.1"/>
    </source>
</evidence>
<keyword evidence="3" id="KW-1185">Reference proteome</keyword>
<feature type="region of interest" description="Disordered" evidence="1">
    <location>
        <begin position="1"/>
        <end position="67"/>
    </location>
</feature>
<organism evidence="2 3">
    <name type="scientific">Portunus trituberculatus</name>
    <name type="common">Swimming crab</name>
    <name type="synonym">Neptunus trituberculatus</name>
    <dbReference type="NCBI Taxonomy" id="210409"/>
    <lineage>
        <taxon>Eukaryota</taxon>
        <taxon>Metazoa</taxon>
        <taxon>Ecdysozoa</taxon>
        <taxon>Arthropoda</taxon>
        <taxon>Crustacea</taxon>
        <taxon>Multicrustacea</taxon>
        <taxon>Malacostraca</taxon>
        <taxon>Eumalacostraca</taxon>
        <taxon>Eucarida</taxon>
        <taxon>Decapoda</taxon>
        <taxon>Pleocyemata</taxon>
        <taxon>Brachyura</taxon>
        <taxon>Eubrachyura</taxon>
        <taxon>Portunoidea</taxon>
        <taxon>Portunidae</taxon>
        <taxon>Portuninae</taxon>
        <taxon>Portunus</taxon>
    </lineage>
</organism>
<reference evidence="2 3" key="1">
    <citation type="submission" date="2019-05" db="EMBL/GenBank/DDBJ databases">
        <title>Another draft genome of Portunus trituberculatus and its Hox gene families provides insights of decapod evolution.</title>
        <authorList>
            <person name="Jeong J.-H."/>
            <person name="Song I."/>
            <person name="Kim S."/>
            <person name="Choi T."/>
            <person name="Kim D."/>
            <person name="Ryu S."/>
            <person name="Kim W."/>
        </authorList>
    </citation>
    <scope>NUCLEOTIDE SEQUENCE [LARGE SCALE GENOMIC DNA]</scope>
    <source>
        <tissue evidence="2">Muscle</tissue>
    </source>
</reference>
<dbReference type="AlphaFoldDB" id="A0A5B7CK93"/>
<gene>
    <name evidence="2" type="ORF">E2C01_002388</name>
</gene>
<evidence type="ECO:0000313" key="3">
    <source>
        <dbReference type="Proteomes" id="UP000324222"/>
    </source>
</evidence>
<name>A0A5B7CK93_PORTR</name>
<dbReference type="EMBL" id="VSRR010000084">
    <property type="protein sequence ID" value="MPC09770.1"/>
    <property type="molecule type" value="Genomic_DNA"/>
</dbReference>
<protein>
    <submittedName>
        <fullName evidence="2">Uncharacterized protein</fullName>
    </submittedName>
</protein>
<sequence length="67" mass="6750">MPPCHTRSGRGGAGRDGARAGESWKVAPPPPACPMSSSAHSHRGESRPSVPVPPAPTPAGAVRVVMS</sequence>
<proteinExistence type="predicted"/>